<sequence>MGKPEIFLASGSSARRSILAAAGLGFRWRAAVVDEAFYKTKARAMGQDADAAALALAEAKAEAVGTSPDVSRLSLIIGADQMLSCEGRWFDKPTDLEDARNQLQYLRGRTHLLHSAVTLWRDGEIIWRHIQHASMTMRTFSDAFLEGYLEQEADACLSCVGAYRVEGPGIQLFEAITGDQSTILGLPMLPLLGALRRCGAIGA</sequence>
<keyword evidence="4" id="KW-0963">Cytoplasm</keyword>
<name>A0ABS3M0J3_9PROT</name>
<evidence type="ECO:0000313" key="6">
    <source>
        <dbReference type="Proteomes" id="UP000664771"/>
    </source>
</evidence>
<gene>
    <name evidence="5" type="ORF">J2D73_18150</name>
</gene>
<dbReference type="HAMAP" id="MF_00528">
    <property type="entry name" value="Maf"/>
    <property type="match status" value="1"/>
</dbReference>
<comment type="function">
    <text evidence="4">Nucleoside triphosphate pyrophosphatase. May have a dual role in cell division arrest and in preventing the incorporation of modified nucleotides into cellular nucleic acids.</text>
</comment>
<dbReference type="Pfam" id="PF02545">
    <property type="entry name" value="Maf"/>
    <property type="match status" value="1"/>
</dbReference>
<keyword evidence="3 4" id="KW-0546">Nucleotide metabolism</keyword>
<comment type="caution">
    <text evidence="5">The sequence shown here is derived from an EMBL/GenBank/DDBJ whole genome shotgun (WGS) entry which is preliminary data.</text>
</comment>
<evidence type="ECO:0000256" key="3">
    <source>
        <dbReference type="ARBA" id="ARBA00023080"/>
    </source>
</evidence>
<dbReference type="PIRSF" id="PIRSF006305">
    <property type="entry name" value="Maf"/>
    <property type="match status" value="1"/>
</dbReference>
<comment type="catalytic activity">
    <reaction evidence="4">
        <text>a ribonucleoside 5'-triphosphate + H2O = a ribonucleoside 5'-phosphate + diphosphate + H(+)</text>
        <dbReference type="Rhea" id="RHEA:23996"/>
        <dbReference type="ChEBI" id="CHEBI:15377"/>
        <dbReference type="ChEBI" id="CHEBI:15378"/>
        <dbReference type="ChEBI" id="CHEBI:33019"/>
        <dbReference type="ChEBI" id="CHEBI:58043"/>
        <dbReference type="ChEBI" id="CHEBI:61557"/>
        <dbReference type="EC" id="3.6.1.9"/>
    </reaction>
</comment>
<dbReference type="Proteomes" id="UP000664771">
    <property type="component" value="Unassembled WGS sequence"/>
</dbReference>
<comment type="catalytic activity">
    <reaction evidence="4">
        <text>a 2'-deoxyribonucleoside 5'-triphosphate + H2O = a 2'-deoxyribonucleoside 5'-phosphate + diphosphate + H(+)</text>
        <dbReference type="Rhea" id="RHEA:44644"/>
        <dbReference type="ChEBI" id="CHEBI:15377"/>
        <dbReference type="ChEBI" id="CHEBI:15378"/>
        <dbReference type="ChEBI" id="CHEBI:33019"/>
        <dbReference type="ChEBI" id="CHEBI:61560"/>
        <dbReference type="ChEBI" id="CHEBI:65317"/>
        <dbReference type="EC" id="3.6.1.9"/>
    </reaction>
</comment>
<proteinExistence type="inferred from homology"/>
<dbReference type="InterPro" id="IPR029001">
    <property type="entry name" value="ITPase-like_fam"/>
</dbReference>
<comment type="caution">
    <text evidence="4">Lacks conserved residue(s) required for the propagation of feature annotation.</text>
</comment>
<dbReference type="PANTHER" id="PTHR43213:SF5">
    <property type="entry name" value="BIFUNCTIONAL DTTP_UTP PYROPHOSPHATASE_METHYLTRANSFERASE PROTEIN-RELATED"/>
    <property type="match status" value="1"/>
</dbReference>
<dbReference type="InterPro" id="IPR003697">
    <property type="entry name" value="Maf-like"/>
</dbReference>
<keyword evidence="2 4" id="KW-0378">Hydrolase</keyword>
<dbReference type="Gene3D" id="3.90.950.10">
    <property type="match status" value="1"/>
</dbReference>
<comment type="similarity">
    <text evidence="4">Belongs to the Maf family.</text>
</comment>
<feature type="active site" description="Proton acceptor" evidence="4">
    <location>
        <position position="80"/>
    </location>
</feature>
<dbReference type="SUPFAM" id="SSF52972">
    <property type="entry name" value="ITPase-like"/>
    <property type="match status" value="1"/>
</dbReference>
<reference evidence="5 6" key="1">
    <citation type="submission" date="2021-03" db="EMBL/GenBank/DDBJ databases">
        <title>The complete genome sequence of Acetobacter sacchari TBRC 11175.</title>
        <authorList>
            <person name="Charoenyingcharoen P."/>
            <person name="Yukphan P."/>
        </authorList>
    </citation>
    <scope>NUCLEOTIDE SEQUENCE [LARGE SCALE GENOMIC DNA]</scope>
    <source>
        <strain evidence="5 6">TBRC 11175</strain>
    </source>
</reference>
<organism evidence="5 6">
    <name type="scientific">Acetobacter sacchari</name>
    <dbReference type="NCBI Taxonomy" id="2661687"/>
    <lineage>
        <taxon>Bacteria</taxon>
        <taxon>Pseudomonadati</taxon>
        <taxon>Pseudomonadota</taxon>
        <taxon>Alphaproteobacteria</taxon>
        <taxon>Acetobacterales</taxon>
        <taxon>Acetobacteraceae</taxon>
        <taxon>Acetobacter</taxon>
    </lineage>
</organism>
<keyword evidence="6" id="KW-1185">Reference proteome</keyword>
<evidence type="ECO:0000256" key="4">
    <source>
        <dbReference type="HAMAP-Rule" id="MF_00528"/>
    </source>
</evidence>
<dbReference type="PANTHER" id="PTHR43213">
    <property type="entry name" value="BIFUNCTIONAL DTTP/UTP PYROPHOSPHATASE/METHYLTRANSFERASE PROTEIN-RELATED"/>
    <property type="match status" value="1"/>
</dbReference>
<evidence type="ECO:0000256" key="2">
    <source>
        <dbReference type="ARBA" id="ARBA00022801"/>
    </source>
</evidence>
<accession>A0ABS3M0J3</accession>
<dbReference type="EMBL" id="JAFVMF010000028">
    <property type="protein sequence ID" value="MBO1361706.1"/>
    <property type="molecule type" value="Genomic_DNA"/>
</dbReference>
<evidence type="ECO:0000256" key="1">
    <source>
        <dbReference type="ARBA" id="ARBA00001968"/>
    </source>
</evidence>
<comment type="cofactor">
    <cofactor evidence="1 4">
        <name>a divalent metal cation</name>
        <dbReference type="ChEBI" id="CHEBI:60240"/>
    </cofactor>
</comment>
<dbReference type="EC" id="3.6.1.9" evidence="4"/>
<comment type="subcellular location">
    <subcellularLocation>
        <location evidence="4">Cytoplasm</location>
    </subcellularLocation>
</comment>
<protein>
    <recommendedName>
        <fullName evidence="4">Nucleoside triphosphate pyrophosphatase</fullName>
        <ecNumber evidence="4">3.6.1.9</ecNumber>
    </recommendedName>
    <alternativeName>
        <fullName evidence="4">Nucleotide pyrophosphatase</fullName>
        <shortName evidence="4">Nucleotide PPase</shortName>
    </alternativeName>
</protein>
<evidence type="ECO:0000313" key="5">
    <source>
        <dbReference type="EMBL" id="MBO1361706.1"/>
    </source>
</evidence>